<organism evidence="1 2">
    <name type="scientific">Amycolatopsis vancoresmycina DSM 44592</name>
    <dbReference type="NCBI Taxonomy" id="1292037"/>
    <lineage>
        <taxon>Bacteria</taxon>
        <taxon>Bacillati</taxon>
        <taxon>Actinomycetota</taxon>
        <taxon>Actinomycetes</taxon>
        <taxon>Pseudonocardiales</taxon>
        <taxon>Pseudonocardiaceae</taxon>
        <taxon>Amycolatopsis</taxon>
    </lineage>
</organism>
<name>R1IFT6_9PSEU</name>
<dbReference type="RefSeq" id="WP_003064081.1">
    <property type="nucleotide sequence ID" value="NZ_AOUO01000073.1"/>
</dbReference>
<evidence type="ECO:0000313" key="1">
    <source>
        <dbReference type="EMBL" id="EOD69274.1"/>
    </source>
</evidence>
<dbReference type="PATRIC" id="fig|1292037.4.peg.1304"/>
<dbReference type="AlphaFoldDB" id="R1IFT6"/>
<accession>R1IFT6</accession>
<comment type="caution">
    <text evidence="1">The sequence shown here is derived from an EMBL/GenBank/DDBJ whole genome shotgun (WGS) entry which is preliminary data.</text>
</comment>
<sequence>MLKKSKTWTLNGIYANWKLTVAIEPGEYTDDLPEWPSERLAPVVGHFFEAVNLYELRRDADLTHRLD</sequence>
<reference evidence="1 2" key="1">
    <citation type="submission" date="2013-02" db="EMBL/GenBank/DDBJ databases">
        <title>Draft genome sequence of Amycolatopsis vancoresmycina strain DSM 44592T.</title>
        <authorList>
            <person name="Kumar S."/>
            <person name="Kaur N."/>
            <person name="Kaur C."/>
            <person name="Raghava G.P.S."/>
            <person name="Mayilraj S."/>
        </authorList>
    </citation>
    <scope>NUCLEOTIDE SEQUENCE [LARGE SCALE GENOMIC DNA]</scope>
    <source>
        <strain evidence="1 2">DSM 44592</strain>
    </source>
</reference>
<proteinExistence type="predicted"/>
<keyword evidence="2" id="KW-1185">Reference proteome</keyword>
<evidence type="ECO:0000313" key="2">
    <source>
        <dbReference type="Proteomes" id="UP000014139"/>
    </source>
</evidence>
<dbReference type="EMBL" id="AOUO01000073">
    <property type="protein sequence ID" value="EOD69274.1"/>
    <property type="molecule type" value="Genomic_DNA"/>
</dbReference>
<gene>
    <name evidence="1" type="ORF">H480_06713</name>
</gene>
<protein>
    <submittedName>
        <fullName evidence="1">Uncharacterized protein</fullName>
    </submittedName>
</protein>
<dbReference type="Proteomes" id="UP000014139">
    <property type="component" value="Unassembled WGS sequence"/>
</dbReference>